<dbReference type="GO" id="GO:0000228">
    <property type="term" value="C:nuclear chromosome"/>
    <property type="evidence" value="ECO:0007669"/>
    <property type="project" value="TreeGrafter"/>
</dbReference>
<dbReference type="AlphaFoldDB" id="A0A455B102"/>
<gene>
    <name evidence="4" type="primary">LOC114485259</name>
</gene>
<accession>A0A455B102</accession>
<keyword evidence="3" id="KW-1185">Reference proteome</keyword>
<dbReference type="InterPro" id="IPR028032">
    <property type="entry name" value="DUF4503"/>
</dbReference>
<feature type="region of interest" description="Disordered" evidence="1">
    <location>
        <begin position="1"/>
        <end position="20"/>
    </location>
</feature>
<evidence type="ECO:0000313" key="3">
    <source>
        <dbReference type="Proteomes" id="UP000248484"/>
    </source>
</evidence>
<protein>
    <submittedName>
        <fullName evidence="4">Uncharacterized protein isoform X1</fullName>
    </submittedName>
</protein>
<evidence type="ECO:0000259" key="2">
    <source>
        <dbReference type="Pfam" id="PF14951"/>
    </source>
</evidence>
<feature type="domain" description="DUF4503" evidence="2">
    <location>
        <begin position="56"/>
        <end position="196"/>
    </location>
</feature>
<proteinExistence type="predicted"/>
<feature type="region of interest" description="Disordered" evidence="1">
    <location>
        <begin position="195"/>
        <end position="224"/>
    </location>
</feature>
<name>A0A455B102_PHYMC</name>
<sequence>MLVSREKQHNPSLTGPSRETAAPASKEVFIKETIYINSVFESFNNTFMLYFCLHFKQETTHLPPPSFCYILTAHPNLGQIDAIEEDSISKLYQPPIPRFLREILQTDGPCTRCSFYARVIYQRPQVNSLLLEPREMWLVVTDVTLQTQDEGSGLPRTVPVRVAPSCVLGQEVRDTLSEATSQSFFFRDALRDQGPIPKSTADKTPVMATRTEPEPPACGAGTAAGDAGGHSRVVCWGITLDRCRSHLKPLPGASLFKTNKKLEHLNACFCPSVSTPLWTPRPAGAQVPSVKWWYLHMSCAHPPTFFF</sequence>
<dbReference type="Proteomes" id="UP000248484">
    <property type="component" value="Unplaced"/>
</dbReference>
<dbReference type="PANTHER" id="PTHR34347">
    <property type="entry name" value="DNA REPAIR-SCAFFOLDING PROTEIN SPIDR"/>
    <property type="match status" value="1"/>
</dbReference>
<dbReference type="Pfam" id="PF14951">
    <property type="entry name" value="DUF4503"/>
    <property type="match status" value="1"/>
</dbReference>
<dbReference type="RefSeq" id="XP_028342194.1">
    <property type="nucleotide sequence ID" value="XM_028486393.2"/>
</dbReference>
<dbReference type="InterPro" id="IPR053054">
    <property type="entry name" value="DNA_repair-scaffolding"/>
</dbReference>
<dbReference type="OrthoDB" id="1914453at2759"/>
<dbReference type="GeneID" id="114485259"/>
<dbReference type="GO" id="GO:0070202">
    <property type="term" value="P:regulation of establishment of protein localization to chromosome"/>
    <property type="evidence" value="ECO:0007669"/>
    <property type="project" value="TreeGrafter"/>
</dbReference>
<dbReference type="PANTHER" id="PTHR34347:SF1">
    <property type="entry name" value="DNA REPAIR-SCAFFOLDING PROTEIN"/>
    <property type="match status" value="1"/>
</dbReference>
<evidence type="ECO:0000313" key="4">
    <source>
        <dbReference type="RefSeq" id="XP_028342194.1"/>
    </source>
</evidence>
<organism evidence="3 4">
    <name type="scientific">Physeter macrocephalus</name>
    <name type="common">Sperm whale</name>
    <name type="synonym">Physeter catodon</name>
    <dbReference type="NCBI Taxonomy" id="9755"/>
    <lineage>
        <taxon>Eukaryota</taxon>
        <taxon>Metazoa</taxon>
        <taxon>Chordata</taxon>
        <taxon>Craniata</taxon>
        <taxon>Vertebrata</taxon>
        <taxon>Euteleostomi</taxon>
        <taxon>Mammalia</taxon>
        <taxon>Eutheria</taxon>
        <taxon>Laurasiatheria</taxon>
        <taxon>Artiodactyla</taxon>
        <taxon>Whippomorpha</taxon>
        <taxon>Cetacea</taxon>
        <taxon>Odontoceti</taxon>
        <taxon>Physeteridae</taxon>
        <taxon>Physeter</taxon>
    </lineage>
</organism>
<dbReference type="GO" id="GO:0000724">
    <property type="term" value="P:double-strand break repair via homologous recombination"/>
    <property type="evidence" value="ECO:0007669"/>
    <property type="project" value="TreeGrafter"/>
</dbReference>
<dbReference type="GO" id="GO:0005654">
    <property type="term" value="C:nucleoplasm"/>
    <property type="evidence" value="ECO:0007669"/>
    <property type="project" value="TreeGrafter"/>
</dbReference>
<dbReference type="InParanoid" id="A0A455B102"/>
<dbReference type="KEGG" id="pcad:114485259"/>
<evidence type="ECO:0000256" key="1">
    <source>
        <dbReference type="SAM" id="MobiDB-lite"/>
    </source>
</evidence>
<reference evidence="4" key="1">
    <citation type="submission" date="2025-08" db="UniProtKB">
        <authorList>
            <consortium name="RefSeq"/>
        </authorList>
    </citation>
    <scope>IDENTIFICATION</scope>
    <source>
        <tissue evidence="4">Muscle</tissue>
    </source>
</reference>